<protein>
    <submittedName>
        <fullName evidence="1">Uncharacterized protein</fullName>
    </submittedName>
</protein>
<dbReference type="EMBL" id="LN899820">
    <property type="protein sequence ID" value="CUV53685.1"/>
    <property type="molecule type" value="Genomic_DNA"/>
</dbReference>
<name>A0A0S4WQH5_RALSL</name>
<proteinExistence type="predicted"/>
<reference evidence="1" key="1">
    <citation type="submission" date="2015-10" db="EMBL/GenBank/DDBJ databases">
        <authorList>
            <person name="Gilbert D.G."/>
        </authorList>
    </citation>
    <scope>NUCLEOTIDE SEQUENCE</scope>
    <source>
        <strain evidence="1">Phyl III-seqv23</strain>
    </source>
</reference>
<dbReference type="AlphaFoldDB" id="A0A0S4WQH5"/>
<evidence type="ECO:0000313" key="1">
    <source>
        <dbReference type="EMBL" id="CUV53685.1"/>
    </source>
</evidence>
<sequence length="374" mass="42496">MKIEQVSLLRRLVTFGADPKSEERIRAAIAVSDSLYNLEHVTISISNTTNPRHEVSQTRQTVFLPDRHFELPIFNRLRKKFGTDIYPRFVAYHEFGHAVQIARTANGQTVDIKEDHANLHYLFNGSAVPNKINNFMKELFKEGFADCYAALCLYKETGDISVFNKITEIRSKRYHEIKRENHPDFIHPNFNVNAADYLGKAVSTLVANGKDLFDLPFVATGTGKGASLEKYIQRAVIAGSVAALLRELRTNDAFLNHFRSFARDFRLDEHRVMKILAGEPNLSEVLAYEKTRGISSYFLELTKRLPSFCASVLTDHDIRVILDNKEYRRQTDANLVLMDVVEIPYSAGLEGAKGRVRKLRGQYLNPCGKMKPGP</sequence>
<accession>A0A0S4WQH5</accession>
<organism evidence="1">
    <name type="scientific">Ralstonia solanacearum</name>
    <name type="common">Pseudomonas solanacearum</name>
    <dbReference type="NCBI Taxonomy" id="305"/>
    <lineage>
        <taxon>Bacteria</taxon>
        <taxon>Pseudomonadati</taxon>
        <taxon>Pseudomonadota</taxon>
        <taxon>Betaproteobacteria</taxon>
        <taxon>Burkholderiales</taxon>
        <taxon>Burkholderiaceae</taxon>
        <taxon>Ralstonia</taxon>
        <taxon>Ralstonia solanacearum species complex</taxon>
    </lineage>
</organism>
<gene>
    <name evidence="1" type="ORF">RUN215_v1_180008</name>
</gene>